<protein>
    <submittedName>
        <fullName evidence="1">Uncharacterized protein</fullName>
    </submittedName>
</protein>
<evidence type="ECO:0000313" key="1">
    <source>
        <dbReference type="EMBL" id="EHG16015.1"/>
    </source>
</evidence>
<proteinExistence type="predicted"/>
<dbReference type="HOGENOM" id="CLU_3429153_0_0_10"/>
<organism evidence="1 2">
    <name type="scientific">Prevotella histicola F0411</name>
    <dbReference type="NCBI Taxonomy" id="857291"/>
    <lineage>
        <taxon>Bacteria</taxon>
        <taxon>Pseudomonadati</taxon>
        <taxon>Bacteroidota</taxon>
        <taxon>Bacteroidia</taxon>
        <taxon>Bacteroidales</taxon>
        <taxon>Prevotellaceae</taxon>
        <taxon>Prevotella</taxon>
    </lineage>
</organism>
<sequence>MYCSFLSSLVQAGGNMIYLL</sequence>
<dbReference type="AlphaFoldDB" id="G6AH29"/>
<keyword evidence="2" id="KW-1185">Reference proteome</keyword>
<gene>
    <name evidence="1" type="ORF">HMPREF9138_01406</name>
</gene>
<comment type="caution">
    <text evidence="1">The sequence shown here is derived from an EMBL/GenBank/DDBJ whole genome shotgun (WGS) entry which is preliminary data.</text>
</comment>
<evidence type="ECO:0000313" key="2">
    <source>
        <dbReference type="Proteomes" id="UP000004597"/>
    </source>
</evidence>
<feature type="non-terminal residue" evidence="1">
    <location>
        <position position="20"/>
    </location>
</feature>
<dbReference type="EMBL" id="AFXP01000011">
    <property type="protein sequence ID" value="EHG16015.1"/>
    <property type="molecule type" value="Genomic_DNA"/>
</dbReference>
<reference evidence="1 2" key="1">
    <citation type="submission" date="2011-10" db="EMBL/GenBank/DDBJ databases">
        <title>The Genome Sequence of Prevotella histicola F0411.</title>
        <authorList>
            <consortium name="The Broad Institute Genome Sequencing Platform"/>
            <person name="Earl A."/>
            <person name="Ward D."/>
            <person name="Feldgarden M."/>
            <person name="Gevers D."/>
            <person name="Izard J."/>
            <person name="Ganesan A."/>
            <person name="Blanton J.M."/>
            <person name="Baranova O.V."/>
            <person name="Tanner A.C."/>
            <person name="Mathney J.M.J."/>
            <person name="Dewhirst F.E."/>
            <person name="Young S.K."/>
            <person name="Zeng Q."/>
            <person name="Gargeya S."/>
            <person name="Fitzgerald M."/>
            <person name="Haas B."/>
            <person name="Abouelleil A."/>
            <person name="Alvarado L."/>
            <person name="Arachchi H.M."/>
            <person name="Berlin A."/>
            <person name="Brown A."/>
            <person name="Chapman S.B."/>
            <person name="Chen Z."/>
            <person name="Dunbar C."/>
            <person name="Freedman E."/>
            <person name="Gearin G."/>
            <person name="Gellesch M."/>
            <person name="Goldberg J."/>
            <person name="Griggs A."/>
            <person name="Gujja S."/>
            <person name="Heiman D."/>
            <person name="Howarth C."/>
            <person name="Larson L."/>
            <person name="Lui A."/>
            <person name="MacDonald P.J.P."/>
            <person name="Montmayeur A."/>
            <person name="Murphy C."/>
            <person name="Neiman D."/>
            <person name="Pearson M."/>
            <person name="Priest M."/>
            <person name="Roberts A."/>
            <person name="Saif S."/>
            <person name="Shea T."/>
            <person name="Shenoy N."/>
            <person name="Sisk P."/>
            <person name="Stolte C."/>
            <person name="Sykes S."/>
            <person name="Wortman J."/>
            <person name="Nusbaum C."/>
            <person name="Birren B."/>
        </authorList>
    </citation>
    <scope>NUCLEOTIDE SEQUENCE [LARGE SCALE GENOMIC DNA]</scope>
    <source>
        <strain evidence="1 2">F0411</strain>
    </source>
</reference>
<name>G6AH29_9BACT</name>
<dbReference type="Proteomes" id="UP000004597">
    <property type="component" value="Unassembled WGS sequence"/>
</dbReference>
<dbReference type="STRING" id="857291.HMPREF9138_01406"/>
<accession>G6AH29</accession>